<dbReference type="GO" id="GO:0009263">
    <property type="term" value="P:deoxyribonucleotide biosynthetic process"/>
    <property type="evidence" value="ECO:0007669"/>
    <property type="project" value="UniProtKB-KW"/>
</dbReference>
<keyword evidence="4 6" id="KW-0215">Deoxyribonucleotide synthesis</keyword>
<evidence type="ECO:0000313" key="10">
    <source>
        <dbReference type="Proteomes" id="UP000325372"/>
    </source>
</evidence>
<evidence type="ECO:0000256" key="5">
    <source>
        <dbReference type="ARBA" id="ARBA00047754"/>
    </source>
</evidence>
<dbReference type="GO" id="GO:0005524">
    <property type="term" value="F:ATP binding"/>
    <property type="evidence" value="ECO:0007669"/>
    <property type="project" value="InterPro"/>
</dbReference>
<dbReference type="Gene3D" id="3.20.70.20">
    <property type="match status" value="1"/>
</dbReference>
<name>A0A5N0T5C0_9GAMM</name>
<evidence type="ECO:0000313" key="9">
    <source>
        <dbReference type="EMBL" id="KAA9130280.1"/>
    </source>
</evidence>
<evidence type="ECO:0000256" key="1">
    <source>
        <dbReference type="ARBA" id="ARBA00010406"/>
    </source>
</evidence>
<keyword evidence="10" id="KW-1185">Reference proteome</keyword>
<dbReference type="AlphaFoldDB" id="A0A5N0T5C0"/>
<dbReference type="PANTHER" id="PTHR11573">
    <property type="entry name" value="RIBONUCLEOSIDE-DIPHOSPHATE REDUCTASE LARGE CHAIN"/>
    <property type="match status" value="1"/>
</dbReference>
<dbReference type="EMBL" id="VYXP01000008">
    <property type="protein sequence ID" value="KAA9130280.1"/>
    <property type="molecule type" value="Genomic_DNA"/>
</dbReference>
<dbReference type="GO" id="GO:0004748">
    <property type="term" value="F:ribonucleoside-diphosphate reductase activity, thioredoxin disulfide as acceptor"/>
    <property type="evidence" value="ECO:0007669"/>
    <property type="project" value="UniProtKB-EC"/>
</dbReference>
<dbReference type="InterPro" id="IPR000788">
    <property type="entry name" value="RNR_lg_C"/>
</dbReference>
<dbReference type="Proteomes" id="UP000325372">
    <property type="component" value="Unassembled WGS sequence"/>
</dbReference>
<reference evidence="9 10" key="1">
    <citation type="submission" date="2019-09" db="EMBL/GenBank/DDBJ databases">
        <title>Wenzhouxiangella sp. Genome sequencing and assembly.</title>
        <authorList>
            <person name="Zhang R."/>
        </authorList>
    </citation>
    <scope>NUCLEOTIDE SEQUENCE [LARGE SCALE GENOMIC DNA]</scope>
    <source>
        <strain evidence="9 10">W260</strain>
    </source>
</reference>
<comment type="caution">
    <text evidence="9">The sequence shown here is derived from an EMBL/GenBank/DDBJ whole genome shotgun (WGS) entry which is preliminary data.</text>
</comment>
<sequence>MPQAAPAASIAATPQPAPLAADSSETQIIHGIQVDTARDALLTDFGKATLQDRYLLKNETYQGLFARVARAYADDDAHAQRLYDYISRLWFMPATPILSNGGTKRGLPISCFLNAVEDSLGGIVDTWTENVWLASNGGGIGTYWGSVRSIGESVKENGQTSGIIPFVRVMDSLTLAISQGSLRRGSAAVYLDIHHPEIEEFIEIRKPSGDFNRKSLNLHHGINITDEFMEAVREDAEFALRSPASGEVLRKVSARLLWQKILETRLQTGEPYLLFADTANQALPAHHQGSGLKVRQSNLCSEILLPTGIDQHGMPRTAVCCLSSLNFDTWDEWSEEPQFVEDIMRFLDNVLDAFIEEAPEGMANAKYSAARERSVGLGAMGFHSFLQARGIPFESALAKSWNRRMFKHIRKQADRASRVLAEEKGACPDAAEAGVMERFSNKLAIAPTASISIICGGASACIEPIPANIYTHKTLSGSFTVKNRALTALLAGKGLDTPGTWASILEHDGSVQHLESLTDDEKSIFRTAFEIDQRWIVDLAADRAPAVCQGQSLNLFLPADIHKWDLLMLHWQAWERGIKSLYYCRSKSVQRAGFAGVEADNTKAWPARALATADGDKYDECLACQ</sequence>
<keyword evidence="3 6" id="KW-0560">Oxidoreductase</keyword>
<dbReference type="RefSeq" id="WP_150864945.1">
    <property type="nucleotide sequence ID" value="NZ_VYXP01000008.1"/>
</dbReference>
<dbReference type="PRINTS" id="PR01183">
    <property type="entry name" value="RIBORDTASEM1"/>
</dbReference>
<comment type="similarity">
    <text evidence="1 6">Belongs to the ribonucleoside diphosphate reductase large chain family.</text>
</comment>
<dbReference type="EC" id="1.17.4.1" evidence="2 6"/>
<dbReference type="InterPro" id="IPR008926">
    <property type="entry name" value="RNR_R1-su_N"/>
</dbReference>
<evidence type="ECO:0000259" key="8">
    <source>
        <dbReference type="Pfam" id="PF02867"/>
    </source>
</evidence>
<dbReference type="InterPro" id="IPR013509">
    <property type="entry name" value="RNR_lsu_N"/>
</dbReference>
<dbReference type="InterPro" id="IPR039718">
    <property type="entry name" value="Rrm1"/>
</dbReference>
<dbReference type="CDD" id="cd01679">
    <property type="entry name" value="RNR_I"/>
    <property type="match status" value="1"/>
</dbReference>
<dbReference type="Pfam" id="PF00317">
    <property type="entry name" value="Ribonuc_red_lgN"/>
    <property type="match status" value="1"/>
</dbReference>
<dbReference type="PANTHER" id="PTHR11573:SF6">
    <property type="entry name" value="RIBONUCLEOSIDE-DIPHOSPHATE REDUCTASE LARGE SUBUNIT"/>
    <property type="match status" value="1"/>
</dbReference>
<feature type="domain" description="Ribonucleotide reductase large subunit N-terminal" evidence="7">
    <location>
        <begin position="41"/>
        <end position="106"/>
    </location>
</feature>
<dbReference type="Pfam" id="PF02867">
    <property type="entry name" value="Ribonuc_red_lgC"/>
    <property type="match status" value="2"/>
</dbReference>
<comment type="function">
    <text evidence="6">Provides the precursors necessary for DNA synthesis. Catalyzes the biosynthesis of deoxyribonucleotides from the corresponding ribonucleotides.</text>
</comment>
<evidence type="ECO:0000256" key="3">
    <source>
        <dbReference type="ARBA" id="ARBA00023002"/>
    </source>
</evidence>
<comment type="catalytic activity">
    <reaction evidence="5 6">
        <text>a 2'-deoxyribonucleoside 5'-diphosphate + [thioredoxin]-disulfide + H2O = a ribonucleoside 5'-diphosphate + [thioredoxin]-dithiol</text>
        <dbReference type="Rhea" id="RHEA:23252"/>
        <dbReference type="Rhea" id="RHEA-COMP:10698"/>
        <dbReference type="Rhea" id="RHEA-COMP:10700"/>
        <dbReference type="ChEBI" id="CHEBI:15377"/>
        <dbReference type="ChEBI" id="CHEBI:29950"/>
        <dbReference type="ChEBI" id="CHEBI:50058"/>
        <dbReference type="ChEBI" id="CHEBI:57930"/>
        <dbReference type="ChEBI" id="CHEBI:73316"/>
        <dbReference type="EC" id="1.17.4.1"/>
    </reaction>
</comment>
<accession>A0A5N0T5C0</accession>
<gene>
    <name evidence="9" type="ORF">F3N42_13155</name>
</gene>
<evidence type="ECO:0000256" key="2">
    <source>
        <dbReference type="ARBA" id="ARBA00012274"/>
    </source>
</evidence>
<dbReference type="SUPFAM" id="SSF48168">
    <property type="entry name" value="R1 subunit of ribonucleotide reductase, N-terminal domain"/>
    <property type="match status" value="1"/>
</dbReference>
<evidence type="ECO:0000259" key="7">
    <source>
        <dbReference type="Pfam" id="PF00317"/>
    </source>
</evidence>
<protein>
    <recommendedName>
        <fullName evidence="2 6">Ribonucleoside-diphosphate reductase</fullName>
        <ecNumber evidence="2 6">1.17.4.1</ecNumber>
    </recommendedName>
</protein>
<organism evidence="9 10">
    <name type="scientific">Marinihelvus fidelis</name>
    <dbReference type="NCBI Taxonomy" id="2613842"/>
    <lineage>
        <taxon>Bacteria</taxon>
        <taxon>Pseudomonadati</taxon>
        <taxon>Pseudomonadota</taxon>
        <taxon>Gammaproteobacteria</taxon>
        <taxon>Chromatiales</taxon>
        <taxon>Wenzhouxiangellaceae</taxon>
        <taxon>Marinihelvus</taxon>
    </lineage>
</organism>
<dbReference type="GO" id="GO:0005971">
    <property type="term" value="C:ribonucleoside-diphosphate reductase complex"/>
    <property type="evidence" value="ECO:0007669"/>
    <property type="project" value="TreeGrafter"/>
</dbReference>
<dbReference type="UniPathway" id="UPA00326"/>
<dbReference type="NCBIfam" id="NF006577">
    <property type="entry name" value="PRK09102.1"/>
    <property type="match status" value="1"/>
</dbReference>
<evidence type="ECO:0000256" key="6">
    <source>
        <dbReference type="RuleBase" id="RU003410"/>
    </source>
</evidence>
<feature type="domain" description="Ribonucleotide reductase large subunit C-terminal" evidence="8">
    <location>
        <begin position="110"/>
        <end position="429"/>
    </location>
</feature>
<feature type="domain" description="Ribonucleotide reductase large subunit C-terminal" evidence="8">
    <location>
        <begin position="438"/>
        <end position="583"/>
    </location>
</feature>
<dbReference type="SUPFAM" id="SSF51998">
    <property type="entry name" value="PFL-like glycyl radical enzymes"/>
    <property type="match status" value="1"/>
</dbReference>
<proteinExistence type="inferred from homology"/>
<evidence type="ECO:0000256" key="4">
    <source>
        <dbReference type="ARBA" id="ARBA00023116"/>
    </source>
</evidence>